<reference evidence="3" key="1">
    <citation type="journal article" date="2019" name="Genome Announc.">
        <title>Draft Genome Sequence of Pseudoalteromonas piscicida Strain 36Y ROTHPW, an Hypersaline Seawater Isolate from the South Coast of Sonora, Mexico.</title>
        <authorList>
            <person name="Sanchez-Diaz R."/>
            <person name="Molina-Garza Z.J."/>
            <person name="Cruz-Suarez L.E."/>
            <person name="Selvin J."/>
            <person name="Kiran G.S."/>
            <person name="Ibarra-Gamez J.C."/>
            <person name="Gomez-Gil B."/>
            <person name="Galaviz-Silva L."/>
        </authorList>
    </citation>
    <scope>NUCLEOTIDE SEQUENCE [LARGE SCALE GENOMIC DNA]</scope>
    <source>
        <strain evidence="3">36Y_RITHPW</strain>
    </source>
</reference>
<feature type="transmembrane region" description="Helical" evidence="1">
    <location>
        <begin position="245"/>
        <end position="263"/>
    </location>
</feature>
<keyword evidence="1" id="KW-1133">Transmembrane helix</keyword>
<dbReference type="GO" id="GO:0005886">
    <property type="term" value="C:plasma membrane"/>
    <property type="evidence" value="ECO:0007669"/>
    <property type="project" value="UniProtKB-SubCell"/>
</dbReference>
<comment type="caution">
    <text evidence="2">The sequence shown here is derived from an EMBL/GenBank/DDBJ whole genome shotgun (WGS) entry which is preliminary data.</text>
</comment>
<keyword evidence="3" id="KW-1185">Reference proteome</keyword>
<evidence type="ECO:0000313" key="3">
    <source>
        <dbReference type="Proteomes" id="UP000228621"/>
    </source>
</evidence>
<feature type="transmembrane region" description="Helical" evidence="1">
    <location>
        <begin position="161"/>
        <end position="184"/>
    </location>
</feature>
<dbReference type="OrthoDB" id="6398332at2"/>
<name>A0A2A5JKD2_PSEO7</name>
<protein>
    <recommendedName>
        <fullName evidence="4">ABC transporter</fullName>
    </recommendedName>
</protein>
<evidence type="ECO:0000313" key="2">
    <source>
        <dbReference type="EMBL" id="PCK29905.1"/>
    </source>
</evidence>
<feature type="transmembrane region" description="Helical" evidence="1">
    <location>
        <begin position="196"/>
        <end position="214"/>
    </location>
</feature>
<evidence type="ECO:0008006" key="4">
    <source>
        <dbReference type="Google" id="ProtNLM"/>
    </source>
</evidence>
<proteinExistence type="predicted"/>
<dbReference type="AlphaFoldDB" id="A0A2A5JKD2"/>
<dbReference type="GO" id="GO:0140359">
    <property type="term" value="F:ABC-type transporter activity"/>
    <property type="evidence" value="ECO:0007669"/>
    <property type="project" value="InterPro"/>
</dbReference>
<dbReference type="RefSeq" id="WP_099643862.1">
    <property type="nucleotide sequence ID" value="NZ_JAQPZX010000014.1"/>
</dbReference>
<evidence type="ECO:0000256" key="1">
    <source>
        <dbReference type="SAM" id="Phobius"/>
    </source>
</evidence>
<sequence length="268" mass="30139">MNIKRIGLIATFELQRLFATKRGWIAIAAFVLVWYAILRYAIAEAVSIVGDPDFKQMIQSFSGVVGMQKIALWPEMELALYLVWSIFLFPLFVIFSSADQTVEDRTRGTLRFLTLRTTRAEIVVGRFVGQLFNTLLLIAISALGAWILMVMREPSLWLSGLSRAALMVLELTLITAPFIALMSVANHFANSSKMSMIYAILTYLTLATIVAFALEYSPYAEYLFYLFPGYQGAETIAQNVNLTRFATPLIHSVVLIAISCELLRRRAL</sequence>
<dbReference type="PANTHER" id="PTHR43471">
    <property type="entry name" value="ABC TRANSPORTER PERMEASE"/>
    <property type="match status" value="1"/>
</dbReference>
<dbReference type="EMBL" id="NKHF01000101">
    <property type="protein sequence ID" value="PCK29905.1"/>
    <property type="molecule type" value="Genomic_DNA"/>
</dbReference>
<feature type="transmembrane region" description="Helical" evidence="1">
    <location>
        <begin position="78"/>
        <end position="102"/>
    </location>
</feature>
<feature type="transmembrane region" description="Helical" evidence="1">
    <location>
        <begin position="123"/>
        <end position="149"/>
    </location>
</feature>
<organism evidence="2 3">
    <name type="scientific">Pseudoalteromonas piscicida</name>
    <dbReference type="NCBI Taxonomy" id="43662"/>
    <lineage>
        <taxon>Bacteria</taxon>
        <taxon>Pseudomonadati</taxon>
        <taxon>Pseudomonadota</taxon>
        <taxon>Gammaproteobacteria</taxon>
        <taxon>Alteromonadales</taxon>
        <taxon>Pseudoalteromonadaceae</taxon>
        <taxon>Pseudoalteromonas</taxon>
    </lineage>
</organism>
<gene>
    <name evidence="2" type="ORF">CEX98_20505</name>
</gene>
<dbReference type="Proteomes" id="UP000228621">
    <property type="component" value="Unassembled WGS sequence"/>
</dbReference>
<dbReference type="Pfam" id="PF12679">
    <property type="entry name" value="ABC2_membrane_2"/>
    <property type="match status" value="1"/>
</dbReference>
<feature type="transmembrane region" description="Helical" evidence="1">
    <location>
        <begin position="23"/>
        <end position="42"/>
    </location>
</feature>
<keyword evidence="1" id="KW-0812">Transmembrane</keyword>
<keyword evidence="1" id="KW-0472">Membrane</keyword>
<accession>A0A2A5JKD2</accession>